<dbReference type="PANTHER" id="PTHR43884">
    <property type="entry name" value="ACYL-COA DEHYDROGENASE"/>
    <property type="match status" value="1"/>
</dbReference>
<comment type="caution">
    <text evidence="8">The sequence shown here is derived from an EMBL/GenBank/DDBJ whole genome shotgun (WGS) entry which is preliminary data.</text>
</comment>
<dbReference type="InterPro" id="IPR036250">
    <property type="entry name" value="AcylCo_DH-like_C"/>
</dbReference>
<comment type="cofactor">
    <cofactor evidence="1">
        <name>FAD</name>
        <dbReference type="ChEBI" id="CHEBI:57692"/>
    </cofactor>
</comment>
<organism evidence="8 9">
    <name type="scientific">Streptomyces omiyaensis</name>
    <dbReference type="NCBI Taxonomy" id="68247"/>
    <lineage>
        <taxon>Bacteria</taxon>
        <taxon>Bacillati</taxon>
        <taxon>Actinomycetota</taxon>
        <taxon>Actinomycetes</taxon>
        <taxon>Kitasatosporales</taxon>
        <taxon>Streptomycetaceae</taxon>
        <taxon>Streptomyces</taxon>
    </lineage>
</organism>
<evidence type="ECO:0000256" key="3">
    <source>
        <dbReference type="ARBA" id="ARBA00022630"/>
    </source>
</evidence>
<dbReference type="SUPFAM" id="SSF47203">
    <property type="entry name" value="Acyl-CoA dehydrogenase C-terminal domain-like"/>
    <property type="match status" value="1"/>
</dbReference>
<evidence type="ECO:0000256" key="1">
    <source>
        <dbReference type="ARBA" id="ARBA00001974"/>
    </source>
</evidence>
<dbReference type="InterPro" id="IPR046373">
    <property type="entry name" value="Acyl-CoA_Oxase/DH_mid-dom_sf"/>
</dbReference>
<sequence length="374" mass="38521">MRFTEEQEELRAAVRQLLRRHAGEAAWRPLAEQIGVAGLAVPEEYGGAGCGAVEVHVVMEELGRELSPVPYLGSAVLVVQALLASGSAEECAALLPGLVSGGATAALAWAEGGSWDPGTVRARAVAGPGGGWRLTGVKEHVLDGARAGTLLVAARTGAGVSLFAVAGGAPGVVREETVPMDSTRAQARVVLTGAEGRLVGTDGDGGRVLRHVLDLACTALAAEQVGAAARCLEITVAHAGERVQFGRPIGSFQAVKHRLADAYVRVESARSAALGAAFAAADGMRGPELTRLAATAKSVCSEAFAEVAGETIQLHGGIGITWEHDAHRYFKRAHGSARLFGPPHWHRSRLATALGLPDPVPGPVPVADSLSVSR</sequence>
<dbReference type="InterPro" id="IPR009100">
    <property type="entry name" value="AcylCoA_DH/oxidase_NM_dom_sf"/>
</dbReference>
<dbReference type="Pfam" id="PF00441">
    <property type="entry name" value="Acyl-CoA_dh_1"/>
    <property type="match status" value="1"/>
</dbReference>
<dbReference type="EMBL" id="JBICZW010000004">
    <property type="protein sequence ID" value="MFG3188862.1"/>
    <property type="molecule type" value="Genomic_DNA"/>
</dbReference>
<dbReference type="SUPFAM" id="SSF56645">
    <property type="entry name" value="Acyl-CoA dehydrogenase NM domain-like"/>
    <property type="match status" value="1"/>
</dbReference>
<protein>
    <submittedName>
        <fullName evidence="8">Acyl-CoA dehydrogenase family protein</fullName>
        <ecNumber evidence="8">1.-.-.-</ecNumber>
    </submittedName>
</protein>
<dbReference type="GO" id="GO:0016491">
    <property type="term" value="F:oxidoreductase activity"/>
    <property type="evidence" value="ECO:0007669"/>
    <property type="project" value="UniProtKB-KW"/>
</dbReference>
<comment type="similarity">
    <text evidence="2">Belongs to the acyl-CoA dehydrogenase family.</text>
</comment>
<accession>A0ABW7BMX0</accession>
<dbReference type="InterPro" id="IPR037069">
    <property type="entry name" value="AcylCoA_DH/ox_N_sf"/>
</dbReference>
<evidence type="ECO:0000256" key="4">
    <source>
        <dbReference type="ARBA" id="ARBA00022827"/>
    </source>
</evidence>
<dbReference type="Gene3D" id="1.20.140.10">
    <property type="entry name" value="Butyryl-CoA Dehydrogenase, subunit A, domain 3"/>
    <property type="match status" value="1"/>
</dbReference>
<name>A0ABW7BMX0_9ACTN</name>
<keyword evidence="5 8" id="KW-0560">Oxidoreductase</keyword>
<evidence type="ECO:0000256" key="5">
    <source>
        <dbReference type="ARBA" id="ARBA00023002"/>
    </source>
</evidence>
<reference evidence="8 9" key="1">
    <citation type="submission" date="2024-10" db="EMBL/GenBank/DDBJ databases">
        <title>The Natural Products Discovery Center: Release of the First 8490 Sequenced Strains for Exploring Actinobacteria Biosynthetic Diversity.</title>
        <authorList>
            <person name="Kalkreuter E."/>
            <person name="Kautsar S.A."/>
            <person name="Yang D."/>
            <person name="Bader C.D."/>
            <person name="Teijaro C.N."/>
            <person name="Fluegel L."/>
            <person name="Davis C.M."/>
            <person name="Simpson J.R."/>
            <person name="Lauterbach L."/>
            <person name="Steele A.D."/>
            <person name="Gui C."/>
            <person name="Meng S."/>
            <person name="Li G."/>
            <person name="Viehrig K."/>
            <person name="Ye F."/>
            <person name="Su P."/>
            <person name="Kiefer A.F."/>
            <person name="Nichols A."/>
            <person name="Cepeda A.J."/>
            <person name="Yan W."/>
            <person name="Fan B."/>
            <person name="Jiang Y."/>
            <person name="Adhikari A."/>
            <person name="Zheng C.-J."/>
            <person name="Schuster L."/>
            <person name="Cowan T.M."/>
            <person name="Smanski M.J."/>
            <person name="Chevrette M.G."/>
            <person name="De Carvalho L.P.S."/>
            <person name="Shen B."/>
        </authorList>
    </citation>
    <scope>NUCLEOTIDE SEQUENCE [LARGE SCALE GENOMIC DNA]</scope>
    <source>
        <strain evidence="8 9">NPDC048229</strain>
    </source>
</reference>
<feature type="domain" description="Acyl-CoA dehydrogenase/oxidase C-terminal" evidence="6">
    <location>
        <begin position="203"/>
        <end position="353"/>
    </location>
</feature>
<feature type="domain" description="Acyl-CoA dehydrogenase/oxidase N-terminal" evidence="7">
    <location>
        <begin position="4"/>
        <end position="101"/>
    </location>
</feature>
<keyword evidence="4" id="KW-0274">FAD</keyword>
<keyword evidence="9" id="KW-1185">Reference proteome</keyword>
<evidence type="ECO:0000259" key="7">
    <source>
        <dbReference type="Pfam" id="PF02771"/>
    </source>
</evidence>
<keyword evidence="3" id="KW-0285">Flavoprotein</keyword>
<dbReference type="InterPro" id="IPR013786">
    <property type="entry name" value="AcylCoA_DH/ox_N"/>
</dbReference>
<gene>
    <name evidence="8" type="ORF">ACGFYS_07960</name>
</gene>
<evidence type="ECO:0000256" key="2">
    <source>
        <dbReference type="ARBA" id="ARBA00009347"/>
    </source>
</evidence>
<dbReference type="Proteomes" id="UP001604282">
    <property type="component" value="Unassembled WGS sequence"/>
</dbReference>
<dbReference type="Gene3D" id="1.10.540.10">
    <property type="entry name" value="Acyl-CoA dehydrogenase/oxidase, N-terminal domain"/>
    <property type="match status" value="1"/>
</dbReference>
<dbReference type="InterPro" id="IPR009075">
    <property type="entry name" value="AcylCo_DH/oxidase_C"/>
</dbReference>
<dbReference type="Pfam" id="PF02771">
    <property type="entry name" value="Acyl-CoA_dh_N"/>
    <property type="match status" value="1"/>
</dbReference>
<dbReference type="CDD" id="cd00567">
    <property type="entry name" value="ACAD"/>
    <property type="match status" value="1"/>
</dbReference>
<dbReference type="EC" id="1.-.-.-" evidence="8"/>
<evidence type="ECO:0000259" key="6">
    <source>
        <dbReference type="Pfam" id="PF00441"/>
    </source>
</evidence>
<dbReference type="Gene3D" id="2.40.110.10">
    <property type="entry name" value="Butyryl-CoA Dehydrogenase, subunit A, domain 2"/>
    <property type="match status" value="1"/>
</dbReference>
<evidence type="ECO:0000313" key="9">
    <source>
        <dbReference type="Proteomes" id="UP001604282"/>
    </source>
</evidence>
<proteinExistence type="inferred from homology"/>
<dbReference type="RefSeq" id="WP_189850990.1">
    <property type="nucleotide sequence ID" value="NZ_BMVV01000014.1"/>
</dbReference>
<dbReference type="PANTHER" id="PTHR43884:SF20">
    <property type="entry name" value="ACYL-COA DEHYDROGENASE FADE28"/>
    <property type="match status" value="1"/>
</dbReference>
<evidence type="ECO:0000313" key="8">
    <source>
        <dbReference type="EMBL" id="MFG3188862.1"/>
    </source>
</evidence>